<dbReference type="Proteomes" id="UP000184088">
    <property type="component" value="Unassembled WGS sequence"/>
</dbReference>
<keyword evidence="1" id="KW-0560">Oxidoreductase</keyword>
<evidence type="ECO:0000313" key="3">
    <source>
        <dbReference type="EMBL" id="SHF37452.1"/>
    </source>
</evidence>
<evidence type="ECO:0000256" key="1">
    <source>
        <dbReference type="ARBA" id="ARBA00023002"/>
    </source>
</evidence>
<dbReference type="PANTHER" id="PTHR43818:SF11">
    <property type="entry name" value="BCDNA.GH03377"/>
    <property type="match status" value="1"/>
</dbReference>
<dbReference type="SUPFAM" id="SSF51735">
    <property type="entry name" value="NAD(P)-binding Rossmann-fold domains"/>
    <property type="match status" value="1"/>
</dbReference>
<proteinExistence type="predicted"/>
<reference evidence="3 4" key="1">
    <citation type="submission" date="2016-11" db="EMBL/GenBank/DDBJ databases">
        <authorList>
            <person name="Jaros S."/>
            <person name="Januszkiewicz K."/>
            <person name="Wedrychowicz H."/>
        </authorList>
    </citation>
    <scope>NUCLEOTIDE SEQUENCE [LARGE SCALE GENOMIC DNA]</scope>
    <source>
        <strain evidence="3 4">DSM 17918</strain>
    </source>
</reference>
<sequence>MRMARIGLVGINGFGRTHLNTIEKLERKYIEFKAFSEINYEKNKSEIEKLKSKGAHYYMDYREMLNSEEDLDFVVLSTPIHLHSPMAIQAMEKGFNVLLEKPPSVTIQDVDRIIEVSKKTGKVCAVDFQNTSGKAFRKLLDYVAEGRFGSLKSLVGIGRWERDESYYRRTPWAGKLMFDGNYVLDGTINNPLSHLLNNLLILAGVSCHNGGVPAEVTAELYHGHKIESEDTACVRIITEAGIEILSYTTLCSPQGETPFIVLEGTKGSAYWAYNNELKIKFCDGSDENFDFGPEDLFENMYINMIKSLFQNNKLYCPVELTRNFVLASNGAFESSDSIKEIPDDYLIINKEGESVVTYIKDISDIIDRASSEKKLFSEVGVPWALKSMPFKLNGYKEFKKYKREGGNLG</sequence>
<dbReference type="InterPro" id="IPR050463">
    <property type="entry name" value="Gfo/Idh/MocA_oxidrdct_glycsds"/>
</dbReference>
<dbReference type="Pfam" id="PF01408">
    <property type="entry name" value="GFO_IDH_MocA"/>
    <property type="match status" value="1"/>
</dbReference>
<dbReference type="STRING" id="1121256.SAMN02746089_01780"/>
<protein>
    <submittedName>
        <fullName evidence="3">Predicted dehydrogenase</fullName>
    </submittedName>
</protein>
<dbReference type="PANTHER" id="PTHR43818">
    <property type="entry name" value="BCDNA.GH03377"/>
    <property type="match status" value="1"/>
</dbReference>
<dbReference type="OrthoDB" id="9781966at2"/>
<evidence type="ECO:0000313" key="4">
    <source>
        <dbReference type="Proteomes" id="UP000184088"/>
    </source>
</evidence>
<organism evidence="3 4">
    <name type="scientific">Caldanaerobius fijiensis DSM 17918</name>
    <dbReference type="NCBI Taxonomy" id="1121256"/>
    <lineage>
        <taxon>Bacteria</taxon>
        <taxon>Bacillati</taxon>
        <taxon>Bacillota</taxon>
        <taxon>Clostridia</taxon>
        <taxon>Thermoanaerobacterales</taxon>
        <taxon>Thermoanaerobacteraceae</taxon>
        <taxon>Caldanaerobius</taxon>
    </lineage>
</organism>
<dbReference type="InterPro" id="IPR000683">
    <property type="entry name" value="Gfo/Idh/MocA-like_OxRdtase_N"/>
</dbReference>
<name>A0A1M5B5H9_9THEO</name>
<dbReference type="EMBL" id="FQVH01000020">
    <property type="protein sequence ID" value="SHF37452.1"/>
    <property type="molecule type" value="Genomic_DNA"/>
</dbReference>
<keyword evidence="4" id="KW-1185">Reference proteome</keyword>
<dbReference type="GO" id="GO:0000166">
    <property type="term" value="F:nucleotide binding"/>
    <property type="evidence" value="ECO:0007669"/>
    <property type="project" value="InterPro"/>
</dbReference>
<evidence type="ECO:0000259" key="2">
    <source>
        <dbReference type="Pfam" id="PF01408"/>
    </source>
</evidence>
<feature type="domain" description="Gfo/Idh/MocA-like oxidoreductase N-terminal" evidence="2">
    <location>
        <begin position="5"/>
        <end position="128"/>
    </location>
</feature>
<dbReference type="Gene3D" id="3.30.360.10">
    <property type="entry name" value="Dihydrodipicolinate Reductase, domain 2"/>
    <property type="match status" value="1"/>
</dbReference>
<dbReference type="Gene3D" id="3.40.50.720">
    <property type="entry name" value="NAD(P)-binding Rossmann-like Domain"/>
    <property type="match status" value="1"/>
</dbReference>
<accession>A0A1M5B5H9</accession>
<dbReference type="RefSeq" id="WP_073344239.1">
    <property type="nucleotide sequence ID" value="NZ_FQVH01000020.1"/>
</dbReference>
<dbReference type="SUPFAM" id="SSF55347">
    <property type="entry name" value="Glyceraldehyde-3-phosphate dehydrogenase-like, C-terminal domain"/>
    <property type="match status" value="1"/>
</dbReference>
<dbReference type="InterPro" id="IPR036291">
    <property type="entry name" value="NAD(P)-bd_dom_sf"/>
</dbReference>
<gene>
    <name evidence="3" type="ORF">SAMN02746089_01780</name>
</gene>
<dbReference type="GO" id="GO:0016491">
    <property type="term" value="F:oxidoreductase activity"/>
    <property type="evidence" value="ECO:0007669"/>
    <property type="project" value="UniProtKB-KW"/>
</dbReference>
<dbReference type="AlphaFoldDB" id="A0A1M5B5H9"/>